<evidence type="ECO:0000313" key="4">
    <source>
        <dbReference type="Proteomes" id="UP000077173"/>
    </source>
</evidence>
<dbReference type="PROSITE" id="PS51257">
    <property type="entry name" value="PROKAR_LIPOPROTEIN"/>
    <property type="match status" value="1"/>
</dbReference>
<name>A0A176YNV7_9BRAD</name>
<keyword evidence="4" id="KW-1185">Reference proteome</keyword>
<sequence length="339" mass="36416">MEQRKLGSTGPIVSAIGLGCMGMSEVYGPADRGEGIATIHAALDAGITLLDTGDFYAMGHNEMLVREALKDRSRDRLQISVKFGALRGPAGEFAGMDCRPAAIRNFLAYSLQRLGTDYIDIYRPARLDPNVPIEETIGGIAEMVKTGYVRHIGLSEVGSDTIRRAHAVHPIVDLQIEYSLVARGIERDILKTCRELGIGITAYGVLSRGLISGHWTKDSGKVGKDYRLMTPRFQGANLDANLALVDSLRTIATDVGATPAQVAIAWVAAQGQERGQEIVPLVGARTRNRLTEALGATKMRLTPAHLAALAKAFPPDVASGTRYAAEQMAHLDSEKPATT</sequence>
<dbReference type="SUPFAM" id="SSF51430">
    <property type="entry name" value="NAD(P)-linked oxidoreductase"/>
    <property type="match status" value="1"/>
</dbReference>
<proteinExistence type="predicted"/>
<keyword evidence="1" id="KW-0560">Oxidoreductase</keyword>
<comment type="caution">
    <text evidence="3">The sequence shown here is derived from an EMBL/GenBank/DDBJ whole genome shotgun (WGS) entry which is preliminary data.</text>
</comment>
<evidence type="ECO:0000259" key="2">
    <source>
        <dbReference type="Pfam" id="PF00248"/>
    </source>
</evidence>
<dbReference type="Gene3D" id="3.20.20.100">
    <property type="entry name" value="NADP-dependent oxidoreductase domain"/>
    <property type="match status" value="1"/>
</dbReference>
<gene>
    <name evidence="3" type="ORF">AXW67_27385</name>
</gene>
<evidence type="ECO:0000256" key="1">
    <source>
        <dbReference type="ARBA" id="ARBA00023002"/>
    </source>
</evidence>
<dbReference type="InterPro" id="IPR036812">
    <property type="entry name" value="NAD(P)_OxRdtase_dom_sf"/>
</dbReference>
<dbReference type="Proteomes" id="UP000077173">
    <property type="component" value="Unassembled WGS sequence"/>
</dbReference>
<evidence type="ECO:0000313" key="3">
    <source>
        <dbReference type="EMBL" id="OAF08955.1"/>
    </source>
</evidence>
<accession>A0A176YNV7</accession>
<dbReference type="EMBL" id="LSEF01000100">
    <property type="protein sequence ID" value="OAF08955.1"/>
    <property type="molecule type" value="Genomic_DNA"/>
</dbReference>
<dbReference type="InterPro" id="IPR023210">
    <property type="entry name" value="NADP_OxRdtase_dom"/>
</dbReference>
<dbReference type="InterPro" id="IPR050791">
    <property type="entry name" value="Aldo-Keto_reductase"/>
</dbReference>
<dbReference type="RefSeq" id="WP_063681421.1">
    <property type="nucleotide sequence ID" value="NZ_LSEF01000100.1"/>
</dbReference>
<dbReference type="PANTHER" id="PTHR43625:SF40">
    <property type="entry name" value="ALDO-KETO REDUCTASE YAKC [NADP(+)]"/>
    <property type="match status" value="1"/>
</dbReference>
<dbReference type="AlphaFoldDB" id="A0A176YNV7"/>
<protein>
    <submittedName>
        <fullName evidence="3">Aldo/keto reductase</fullName>
    </submittedName>
</protein>
<feature type="domain" description="NADP-dependent oxidoreductase" evidence="2">
    <location>
        <begin position="15"/>
        <end position="311"/>
    </location>
</feature>
<dbReference type="GO" id="GO:0016491">
    <property type="term" value="F:oxidoreductase activity"/>
    <property type="evidence" value="ECO:0007669"/>
    <property type="project" value="UniProtKB-KW"/>
</dbReference>
<dbReference type="Pfam" id="PF00248">
    <property type="entry name" value="Aldo_ket_red"/>
    <property type="match status" value="1"/>
</dbReference>
<dbReference type="PANTHER" id="PTHR43625">
    <property type="entry name" value="AFLATOXIN B1 ALDEHYDE REDUCTASE"/>
    <property type="match status" value="1"/>
</dbReference>
<dbReference type="GO" id="GO:0005737">
    <property type="term" value="C:cytoplasm"/>
    <property type="evidence" value="ECO:0007669"/>
    <property type="project" value="TreeGrafter"/>
</dbReference>
<reference evidence="3 4" key="1">
    <citation type="submission" date="2016-02" db="EMBL/GenBank/DDBJ databases">
        <title>Draft genome sequence of the strain BR 10247T Bradyrhizobium neotropicale isolated from nodules of Centrolobium paraense.</title>
        <authorList>
            <person name="Simoes-Araujo J.L."/>
            <person name="Barauna A.C."/>
            <person name="Silva K."/>
            <person name="Zilli J.E."/>
        </authorList>
    </citation>
    <scope>NUCLEOTIDE SEQUENCE [LARGE SCALE GENOMIC DNA]</scope>
    <source>
        <strain evidence="3 4">BR 10247</strain>
    </source>
</reference>
<organism evidence="3 4">
    <name type="scientific">Bradyrhizobium neotropicale</name>
    <dbReference type="NCBI Taxonomy" id="1497615"/>
    <lineage>
        <taxon>Bacteria</taxon>
        <taxon>Pseudomonadati</taxon>
        <taxon>Pseudomonadota</taxon>
        <taxon>Alphaproteobacteria</taxon>
        <taxon>Hyphomicrobiales</taxon>
        <taxon>Nitrobacteraceae</taxon>
        <taxon>Bradyrhizobium</taxon>
    </lineage>
</organism>